<accession>A0AAV7DRQ7</accession>
<evidence type="ECO:0000313" key="2">
    <source>
        <dbReference type="EMBL" id="KAG9438943.1"/>
    </source>
</evidence>
<name>A0AAV7DRQ7_ARIFI</name>
<feature type="compositionally biased region" description="Basic and acidic residues" evidence="1">
    <location>
        <begin position="113"/>
        <end position="142"/>
    </location>
</feature>
<proteinExistence type="predicted"/>
<feature type="compositionally biased region" description="Basic residues" evidence="1">
    <location>
        <begin position="143"/>
        <end position="156"/>
    </location>
</feature>
<reference evidence="2 3" key="1">
    <citation type="submission" date="2021-07" db="EMBL/GenBank/DDBJ databases">
        <title>The Aristolochia fimbriata genome: insights into angiosperm evolution, floral development and chemical biosynthesis.</title>
        <authorList>
            <person name="Jiao Y."/>
        </authorList>
    </citation>
    <scope>NUCLEOTIDE SEQUENCE [LARGE SCALE GENOMIC DNA]</scope>
    <source>
        <strain evidence="2">IBCAS-2021</strain>
        <tissue evidence="2">Leaf</tissue>
    </source>
</reference>
<organism evidence="2 3">
    <name type="scientific">Aristolochia fimbriata</name>
    <name type="common">White veined hardy Dutchman's pipe vine</name>
    <dbReference type="NCBI Taxonomy" id="158543"/>
    <lineage>
        <taxon>Eukaryota</taxon>
        <taxon>Viridiplantae</taxon>
        <taxon>Streptophyta</taxon>
        <taxon>Embryophyta</taxon>
        <taxon>Tracheophyta</taxon>
        <taxon>Spermatophyta</taxon>
        <taxon>Magnoliopsida</taxon>
        <taxon>Magnoliidae</taxon>
        <taxon>Piperales</taxon>
        <taxon>Aristolochiaceae</taxon>
        <taxon>Aristolochia</taxon>
    </lineage>
</organism>
<sequence>MKSLSASVNSSEPISVKAASRILSRFISKENGASKAVSSYLKRTSNCIDELIQFHRDLRSHQSSRRPKTSISLEKANNGHLTQGAITSLGEDKSGTETEIVTVQRKKIKEELKDDRGNVESKKKRKVVEMADKGEVNEDEEHRKKKKKRKKSHVED</sequence>
<keyword evidence="3" id="KW-1185">Reference proteome</keyword>
<dbReference type="PANTHER" id="PTHR48227:SF1">
    <property type="entry name" value="DNA LIGASE 1-LIKE"/>
    <property type="match status" value="1"/>
</dbReference>
<feature type="region of interest" description="Disordered" evidence="1">
    <location>
        <begin position="113"/>
        <end position="156"/>
    </location>
</feature>
<comment type="caution">
    <text evidence="2">The sequence shown here is derived from an EMBL/GenBank/DDBJ whole genome shotgun (WGS) entry which is preliminary data.</text>
</comment>
<gene>
    <name evidence="2" type="ORF">H6P81_019108</name>
</gene>
<dbReference type="Proteomes" id="UP000825729">
    <property type="component" value="Unassembled WGS sequence"/>
</dbReference>
<dbReference type="PANTHER" id="PTHR48227">
    <property type="entry name" value="DNA TOPOISOMERASE 1-LIKE"/>
    <property type="match status" value="1"/>
</dbReference>
<dbReference type="EMBL" id="JAINDJ010000008">
    <property type="protein sequence ID" value="KAG9438943.1"/>
    <property type="molecule type" value="Genomic_DNA"/>
</dbReference>
<evidence type="ECO:0000256" key="1">
    <source>
        <dbReference type="SAM" id="MobiDB-lite"/>
    </source>
</evidence>
<feature type="region of interest" description="Disordered" evidence="1">
    <location>
        <begin position="57"/>
        <end position="98"/>
    </location>
</feature>
<protein>
    <submittedName>
        <fullName evidence="2">Uncharacterized protein</fullName>
    </submittedName>
</protein>
<dbReference type="AlphaFoldDB" id="A0AAV7DRQ7"/>
<evidence type="ECO:0000313" key="3">
    <source>
        <dbReference type="Proteomes" id="UP000825729"/>
    </source>
</evidence>